<organism evidence="2 3">
    <name type="scientific">Bacteroides ovatus</name>
    <dbReference type="NCBI Taxonomy" id="28116"/>
    <lineage>
        <taxon>Bacteria</taxon>
        <taxon>Pseudomonadati</taxon>
        <taxon>Bacteroidota</taxon>
        <taxon>Bacteroidia</taxon>
        <taxon>Bacteroidales</taxon>
        <taxon>Bacteroidaceae</taxon>
        <taxon>Bacteroides</taxon>
    </lineage>
</organism>
<feature type="region of interest" description="Disordered" evidence="1">
    <location>
        <begin position="24"/>
        <end position="142"/>
    </location>
</feature>
<proteinExistence type="predicted"/>
<dbReference type="RefSeq" id="WP_009001353.1">
    <property type="nucleotide sequence ID" value="NZ_CAKJYZ010000002.1"/>
</dbReference>
<gene>
    <name evidence="2" type="ORF">SAMN05192582_107110</name>
</gene>
<sequence>MEDFLKFLLIAGVILVGIFKEVNKNSKSKKAQNKRPVPPMSSPTEIDPDVVPMPEAWGRGKSLDELFPPASSYEPTVAKPAAKPISKPVAQPASKSKKKKEEVSVAASLANSAAQDERNTRQGSHYNTPHESPNEQDFTIHSAEEARRAIIWGEILQRKY</sequence>
<evidence type="ECO:0000256" key="1">
    <source>
        <dbReference type="SAM" id="MobiDB-lite"/>
    </source>
</evidence>
<name>A0A1G8N2H7_BACOV</name>
<accession>A0A1G8N2H7</accession>
<dbReference type="AlphaFoldDB" id="A0A1G8N2H7"/>
<evidence type="ECO:0000313" key="3">
    <source>
        <dbReference type="Proteomes" id="UP000181870"/>
    </source>
</evidence>
<dbReference type="Proteomes" id="UP000181870">
    <property type="component" value="Unassembled WGS sequence"/>
</dbReference>
<reference evidence="2 3" key="1">
    <citation type="submission" date="2016-10" db="EMBL/GenBank/DDBJ databases">
        <authorList>
            <person name="de Groot N.N."/>
        </authorList>
    </citation>
    <scope>NUCLEOTIDE SEQUENCE [LARGE SCALE GENOMIC DNA]</scope>
    <source>
        <strain evidence="2 3">NLAE-zl-C57</strain>
    </source>
</reference>
<feature type="compositionally biased region" description="Polar residues" evidence="1">
    <location>
        <begin position="121"/>
        <end position="139"/>
    </location>
</feature>
<dbReference type="EMBL" id="FNDO01000071">
    <property type="protein sequence ID" value="SDI74257.1"/>
    <property type="molecule type" value="Genomic_DNA"/>
</dbReference>
<protein>
    <recommendedName>
        <fullName evidence="4">Ferrichrome ABC transporter substrate-binding protein</fullName>
    </recommendedName>
</protein>
<evidence type="ECO:0000313" key="2">
    <source>
        <dbReference type="EMBL" id="SDI74257.1"/>
    </source>
</evidence>
<feature type="compositionally biased region" description="Low complexity" evidence="1">
    <location>
        <begin position="104"/>
        <end position="114"/>
    </location>
</feature>
<evidence type="ECO:0008006" key="4">
    <source>
        <dbReference type="Google" id="ProtNLM"/>
    </source>
</evidence>